<organism evidence="6 7">
    <name type="scientific">Paenibacillus septentrionalis</name>
    <dbReference type="NCBI Taxonomy" id="429342"/>
    <lineage>
        <taxon>Bacteria</taxon>
        <taxon>Bacillati</taxon>
        <taxon>Bacillota</taxon>
        <taxon>Bacilli</taxon>
        <taxon>Bacillales</taxon>
        <taxon>Paenibacillaceae</taxon>
        <taxon>Paenibacillus</taxon>
    </lineage>
</organism>
<dbReference type="RefSeq" id="WP_379234933.1">
    <property type="nucleotide sequence ID" value="NZ_JBHSTE010000004.1"/>
</dbReference>
<sequence length="447" mass="52149">MFMDNVVWITSTEQQQWQEKHDFQVVQGESSALRLTDIEHQKLLGFGGCFNELGYIALQKLPEEEREKLLDRLFLPTSDQRFDICRLPIGASDYALDWYSLNETDEDYAMEHFSIERDKQYLIPYIKEALKRNPQLKLFASPWSPPTWMKFPRAYNYGTLRFEPEVLQAYALYFVRFVQAYAAEGITIHQIHVQNEVVADQKFPSCVWTGEQLKVFIRDYLGPAFKQHSIASEIWLGTINAPEAWDEWLKKKETDFNGYANIVLSDPEAYQYVKGVGYQWAGKYAIQRTQMSYPELQYMQTENECGDGENTWFYARYVFNLYHHYFINGVNGYIYWNMALEPSGMSTWGWKQNSMVTIDPQHQQYSLNPEYYVMKHFAHYVGAGAARLGLQGSWSGNALAFRNEQGAHVIVLTNPFKDERIISIELGNGRLLQRTMEPESFHTIVLS</sequence>
<keyword evidence="4" id="KW-0326">Glycosidase</keyword>
<comment type="caution">
    <text evidence="6">The sequence shown here is derived from an EMBL/GenBank/DDBJ whole genome shotgun (WGS) entry which is preliminary data.</text>
</comment>
<dbReference type="PANTHER" id="PTHR11069">
    <property type="entry name" value="GLUCOSYLCERAMIDASE"/>
    <property type="match status" value="1"/>
</dbReference>
<evidence type="ECO:0000256" key="2">
    <source>
        <dbReference type="ARBA" id="ARBA00022729"/>
    </source>
</evidence>
<evidence type="ECO:0000313" key="7">
    <source>
        <dbReference type="Proteomes" id="UP001596233"/>
    </source>
</evidence>
<comment type="similarity">
    <text evidence="1 4">Belongs to the glycosyl hydrolase 30 family.</text>
</comment>
<dbReference type="Proteomes" id="UP001596233">
    <property type="component" value="Unassembled WGS sequence"/>
</dbReference>
<name>A0ABW1V3V6_9BACL</name>
<protein>
    <submittedName>
        <fullName evidence="6">Glycosyl hydrolase</fullName>
    </submittedName>
</protein>
<dbReference type="EMBL" id="JBHSTE010000004">
    <property type="protein sequence ID" value="MFC6333447.1"/>
    <property type="molecule type" value="Genomic_DNA"/>
</dbReference>
<keyword evidence="3 4" id="KW-0378">Hydrolase</keyword>
<keyword evidence="2" id="KW-0732">Signal</keyword>
<dbReference type="SUPFAM" id="SSF51445">
    <property type="entry name" value="(Trans)glycosidases"/>
    <property type="match status" value="1"/>
</dbReference>
<evidence type="ECO:0000256" key="1">
    <source>
        <dbReference type="ARBA" id="ARBA00005382"/>
    </source>
</evidence>
<proteinExistence type="inferred from homology"/>
<dbReference type="Gene3D" id="3.20.20.80">
    <property type="entry name" value="Glycosidases"/>
    <property type="match status" value="1"/>
</dbReference>
<evidence type="ECO:0000259" key="5">
    <source>
        <dbReference type="Pfam" id="PF02055"/>
    </source>
</evidence>
<evidence type="ECO:0000256" key="4">
    <source>
        <dbReference type="RuleBase" id="RU361188"/>
    </source>
</evidence>
<evidence type="ECO:0000256" key="3">
    <source>
        <dbReference type="ARBA" id="ARBA00022801"/>
    </source>
</evidence>
<feature type="domain" description="Glycosyl hydrolase family 30 TIM-barrel" evidence="5">
    <location>
        <begin position="45"/>
        <end position="381"/>
    </location>
</feature>
<dbReference type="PANTHER" id="PTHR11069:SF23">
    <property type="entry name" value="LYSOSOMAL ACID GLUCOSYLCERAMIDASE"/>
    <property type="match status" value="1"/>
</dbReference>
<dbReference type="Pfam" id="PF02055">
    <property type="entry name" value="Glyco_hydro_30"/>
    <property type="match status" value="1"/>
</dbReference>
<dbReference type="InterPro" id="IPR017853">
    <property type="entry name" value="GH"/>
</dbReference>
<dbReference type="InterPro" id="IPR001139">
    <property type="entry name" value="Glyco_hydro_30"/>
</dbReference>
<accession>A0ABW1V3V6</accession>
<keyword evidence="7" id="KW-1185">Reference proteome</keyword>
<dbReference type="GO" id="GO:0016787">
    <property type="term" value="F:hydrolase activity"/>
    <property type="evidence" value="ECO:0007669"/>
    <property type="project" value="UniProtKB-KW"/>
</dbReference>
<dbReference type="PRINTS" id="PR00843">
    <property type="entry name" value="GLHYDRLASE30"/>
</dbReference>
<reference evidence="7" key="1">
    <citation type="journal article" date="2019" name="Int. J. Syst. Evol. Microbiol.">
        <title>The Global Catalogue of Microorganisms (GCM) 10K type strain sequencing project: providing services to taxonomists for standard genome sequencing and annotation.</title>
        <authorList>
            <consortium name="The Broad Institute Genomics Platform"/>
            <consortium name="The Broad Institute Genome Sequencing Center for Infectious Disease"/>
            <person name="Wu L."/>
            <person name="Ma J."/>
        </authorList>
    </citation>
    <scope>NUCLEOTIDE SEQUENCE [LARGE SCALE GENOMIC DNA]</scope>
    <source>
        <strain evidence="7">PCU 280</strain>
    </source>
</reference>
<gene>
    <name evidence="6" type="ORF">ACFP56_12530</name>
</gene>
<evidence type="ECO:0000313" key="6">
    <source>
        <dbReference type="EMBL" id="MFC6333447.1"/>
    </source>
</evidence>
<dbReference type="InterPro" id="IPR033453">
    <property type="entry name" value="Glyco_hydro_30_TIM-barrel"/>
</dbReference>